<organism evidence="2 3">
    <name type="scientific">Stutzerimonas stutzeri</name>
    <name type="common">Pseudomonas stutzeri</name>
    <dbReference type="NCBI Taxonomy" id="316"/>
    <lineage>
        <taxon>Bacteria</taxon>
        <taxon>Pseudomonadati</taxon>
        <taxon>Pseudomonadota</taxon>
        <taxon>Gammaproteobacteria</taxon>
        <taxon>Pseudomonadales</taxon>
        <taxon>Pseudomonadaceae</taxon>
        <taxon>Stutzerimonas</taxon>
    </lineage>
</organism>
<comment type="caution">
    <text evidence="2">The sequence shown here is derived from an EMBL/GenBank/DDBJ whole genome shotgun (WGS) entry which is preliminary data.</text>
</comment>
<dbReference type="AlphaFoldDB" id="A0A5S5B493"/>
<sequence length="95" mass="10557">MDLVRKDQPGADVRPRHVEQRGQTFARPTLQVIHVSSKLTTKAAQTLTSRIAAPEPLLDGTLGACEAHRLDLLTRGPEAPMRIWRSRRNHGSPES</sequence>
<feature type="region of interest" description="Disordered" evidence="1">
    <location>
        <begin position="1"/>
        <end position="25"/>
    </location>
</feature>
<dbReference type="EMBL" id="VNHQ01000014">
    <property type="protein sequence ID" value="TYP61831.1"/>
    <property type="molecule type" value="Genomic_DNA"/>
</dbReference>
<gene>
    <name evidence="2" type="ORF">A9A72_124581</name>
</gene>
<dbReference type="Proteomes" id="UP000324282">
    <property type="component" value="Unassembled WGS sequence"/>
</dbReference>
<reference evidence="2 3" key="1">
    <citation type="submission" date="2019-07" db="EMBL/GenBank/DDBJ databases">
        <title>Deep subsurface shale carbon reservoir microbial communities from Ohio and West Virginia, USA.</title>
        <authorList>
            <person name="Wrighton K."/>
        </authorList>
    </citation>
    <scope>NUCLEOTIDE SEQUENCE [LARGE SCALE GENOMIC DNA]</scope>
    <source>
        <strain evidence="2 3">NP_8Ht</strain>
    </source>
</reference>
<accession>A0A5S5B493</accession>
<feature type="compositionally biased region" description="Basic and acidic residues" evidence="1">
    <location>
        <begin position="1"/>
        <end position="20"/>
    </location>
</feature>
<name>A0A5S5B493_STUST</name>
<evidence type="ECO:0000256" key="1">
    <source>
        <dbReference type="SAM" id="MobiDB-lite"/>
    </source>
</evidence>
<evidence type="ECO:0000313" key="2">
    <source>
        <dbReference type="EMBL" id="TYP61831.1"/>
    </source>
</evidence>
<evidence type="ECO:0000313" key="3">
    <source>
        <dbReference type="Proteomes" id="UP000324282"/>
    </source>
</evidence>
<proteinExistence type="predicted"/>
<protein>
    <submittedName>
        <fullName evidence="2">Uncharacterized protein</fullName>
    </submittedName>
</protein>